<evidence type="ECO:0000313" key="6">
    <source>
        <dbReference type="Proteomes" id="UP000307943"/>
    </source>
</evidence>
<gene>
    <name evidence="5" type="ORF">FE784_20805</name>
</gene>
<reference evidence="5 6" key="1">
    <citation type="submission" date="2019-05" db="EMBL/GenBank/DDBJ databases">
        <title>We sequenced the genome of Paenibacillus hemerocallicola KCTC 33185 for further insight into its adaptation and study the phylogeny of Paenibacillus.</title>
        <authorList>
            <person name="Narsing Rao M.P."/>
        </authorList>
    </citation>
    <scope>NUCLEOTIDE SEQUENCE [LARGE SCALE GENOMIC DNA]</scope>
    <source>
        <strain evidence="5 6">KCTC 33185</strain>
    </source>
</reference>
<dbReference type="AlphaFoldDB" id="A0A5C4T5U1"/>
<feature type="domain" description="Mannosylglycerate hydrolase MGH1-like glycoside hydrolase" evidence="4">
    <location>
        <begin position="220"/>
        <end position="525"/>
    </location>
</feature>
<dbReference type="PANTHER" id="PTHR10412">
    <property type="entry name" value="MANNOSYL-OLIGOSACCHARIDE GLUCOSIDASE"/>
    <property type="match status" value="1"/>
</dbReference>
<evidence type="ECO:0000256" key="3">
    <source>
        <dbReference type="ARBA" id="ARBA00023295"/>
    </source>
</evidence>
<sequence length="569" mass="63759">MEQNAKLPNIVGEGGLFGFSGMDGETNSASGFVATWGSDFSLLFHTPIRRRLSVKLEAEAEVVYATGDACRIAAPSGPFTATYAAWHTLVGRLPEGAGLQLQYEDGTDSDELPDGLRVTRDAKEGDSVVLRISGERFAVCFGSTIAEAADRASAGIGIAADVDSILRRRLRIFDEAPALPDAGHQRLLGKCISVMKVNTLSPEGGMKQMWSTPDRVPHRHMWLWDTVFHSLAMNDVSPDISWQCLKTMLDTQKEDGMIAHQISVGGRLSVITQPPVLAWGVWENYRKQEAVDKLAYALPILENYLEWDMRNRDVNGNGLLEWHIEGNVNCRSGESGMDNSSRFDEALTLDAVDFSTFMALEMDYVAQMAVELGLKEKAAYWSERARELGSRIVSELWDERDGFFYDKHMDGKFSRVKAVSGFLPLLLKELPAARTECLVGLLRDPEHFGTAYPVPSLAVSDPLWGTDMWRGPTWINLNYLIIKGLRLQGREEEADRLTDRSIGLVDKYYRQYGVTFEYYDAKDERPPVACDRKGPVNERYDIRVKVDSIRDYHWTAALTACMLRQKYGV</sequence>
<dbReference type="GO" id="GO:0009311">
    <property type="term" value="P:oligosaccharide metabolic process"/>
    <property type="evidence" value="ECO:0007669"/>
    <property type="project" value="InterPro"/>
</dbReference>
<comment type="caution">
    <text evidence="5">The sequence shown here is derived from an EMBL/GenBank/DDBJ whole genome shotgun (WGS) entry which is preliminary data.</text>
</comment>
<keyword evidence="2" id="KW-0378">Hydrolase</keyword>
<dbReference type="InterPro" id="IPR004888">
    <property type="entry name" value="Glycoside_hydrolase_63"/>
</dbReference>
<dbReference type="SUPFAM" id="SSF48208">
    <property type="entry name" value="Six-hairpin glycosidases"/>
    <property type="match status" value="1"/>
</dbReference>
<comment type="similarity">
    <text evidence="1">Belongs to the glycosyl hydrolase 63 family.</text>
</comment>
<dbReference type="GO" id="GO:0004573">
    <property type="term" value="F:Glc3Man9GlcNAc2 oligosaccharide glucosidase activity"/>
    <property type="evidence" value="ECO:0007669"/>
    <property type="project" value="InterPro"/>
</dbReference>
<dbReference type="InterPro" id="IPR012341">
    <property type="entry name" value="6hp_glycosidase-like_sf"/>
</dbReference>
<dbReference type="Pfam" id="PF22422">
    <property type="entry name" value="MGH1-like_GH"/>
    <property type="match status" value="1"/>
</dbReference>
<dbReference type="EMBL" id="VDCQ01000030">
    <property type="protein sequence ID" value="TNJ64408.1"/>
    <property type="molecule type" value="Genomic_DNA"/>
</dbReference>
<name>A0A5C4T5U1_9BACL</name>
<organism evidence="5 6">
    <name type="scientific">Paenibacillus hemerocallicola</name>
    <dbReference type="NCBI Taxonomy" id="1172614"/>
    <lineage>
        <taxon>Bacteria</taxon>
        <taxon>Bacillati</taxon>
        <taxon>Bacillota</taxon>
        <taxon>Bacilli</taxon>
        <taxon>Bacillales</taxon>
        <taxon>Paenibacillaceae</taxon>
        <taxon>Paenibacillus</taxon>
    </lineage>
</organism>
<proteinExistence type="inferred from homology"/>
<dbReference type="InterPro" id="IPR008928">
    <property type="entry name" value="6-hairpin_glycosidase_sf"/>
</dbReference>
<dbReference type="PANTHER" id="PTHR10412:SF11">
    <property type="entry name" value="MANNOSYL-OLIGOSACCHARIDE GLUCOSIDASE"/>
    <property type="match status" value="1"/>
</dbReference>
<dbReference type="Proteomes" id="UP000307943">
    <property type="component" value="Unassembled WGS sequence"/>
</dbReference>
<dbReference type="InterPro" id="IPR054491">
    <property type="entry name" value="MGH1-like_GH"/>
</dbReference>
<dbReference type="OrthoDB" id="9798687at2"/>
<protein>
    <recommendedName>
        <fullName evidence="4">Mannosylglycerate hydrolase MGH1-like glycoside hydrolase domain-containing protein</fullName>
    </recommendedName>
</protein>
<dbReference type="RefSeq" id="WP_139604154.1">
    <property type="nucleotide sequence ID" value="NZ_VDCQ01000030.1"/>
</dbReference>
<keyword evidence="6" id="KW-1185">Reference proteome</keyword>
<evidence type="ECO:0000256" key="2">
    <source>
        <dbReference type="ARBA" id="ARBA00022801"/>
    </source>
</evidence>
<evidence type="ECO:0000259" key="4">
    <source>
        <dbReference type="Pfam" id="PF22422"/>
    </source>
</evidence>
<dbReference type="Gene3D" id="1.50.10.10">
    <property type="match status" value="1"/>
</dbReference>
<accession>A0A5C4T5U1</accession>
<evidence type="ECO:0000256" key="1">
    <source>
        <dbReference type="ARBA" id="ARBA00010833"/>
    </source>
</evidence>
<keyword evidence="3" id="KW-0326">Glycosidase</keyword>
<dbReference type="GO" id="GO:0006487">
    <property type="term" value="P:protein N-linked glycosylation"/>
    <property type="evidence" value="ECO:0007669"/>
    <property type="project" value="TreeGrafter"/>
</dbReference>
<evidence type="ECO:0000313" key="5">
    <source>
        <dbReference type="EMBL" id="TNJ64408.1"/>
    </source>
</evidence>